<feature type="domain" description="EF-hand" evidence="4">
    <location>
        <begin position="38"/>
        <end position="73"/>
    </location>
</feature>
<dbReference type="SMART" id="SM00054">
    <property type="entry name" value="EFh"/>
    <property type="match status" value="2"/>
</dbReference>
<evidence type="ECO:0000259" key="4">
    <source>
        <dbReference type="PROSITE" id="PS50222"/>
    </source>
</evidence>
<dbReference type="InterPro" id="IPR002048">
    <property type="entry name" value="EF_hand_dom"/>
</dbReference>
<feature type="coiled-coil region" evidence="1">
    <location>
        <begin position="60"/>
        <end position="87"/>
    </location>
</feature>
<feature type="domain" description="EF-hand" evidence="4">
    <location>
        <begin position="80"/>
        <end position="115"/>
    </location>
</feature>
<feature type="chain" id="PRO_5045961632" evidence="3">
    <location>
        <begin position="21"/>
        <end position="205"/>
    </location>
</feature>
<evidence type="ECO:0000313" key="6">
    <source>
        <dbReference type="Proteomes" id="UP001275932"/>
    </source>
</evidence>
<feature type="region of interest" description="Disordered" evidence="2">
    <location>
        <begin position="116"/>
        <end position="205"/>
    </location>
</feature>
<dbReference type="RefSeq" id="WP_370396075.1">
    <property type="nucleotide sequence ID" value="NZ_JALBUT010000001.1"/>
</dbReference>
<feature type="compositionally biased region" description="Basic and acidic residues" evidence="2">
    <location>
        <begin position="170"/>
        <end position="182"/>
    </location>
</feature>
<dbReference type="SUPFAM" id="SSF47473">
    <property type="entry name" value="EF-hand"/>
    <property type="match status" value="1"/>
</dbReference>
<dbReference type="InterPro" id="IPR018247">
    <property type="entry name" value="EF_Hand_1_Ca_BS"/>
</dbReference>
<dbReference type="PROSITE" id="PS50222">
    <property type="entry name" value="EF_HAND_2"/>
    <property type="match status" value="2"/>
</dbReference>
<evidence type="ECO:0000256" key="1">
    <source>
        <dbReference type="SAM" id="Coils"/>
    </source>
</evidence>
<dbReference type="PROSITE" id="PS00018">
    <property type="entry name" value="EF_HAND_1"/>
    <property type="match status" value="2"/>
</dbReference>
<dbReference type="Proteomes" id="UP001275932">
    <property type="component" value="Unassembled WGS sequence"/>
</dbReference>
<comment type="caution">
    <text evidence="5">The sequence shown here is derived from an EMBL/GenBank/DDBJ whole genome shotgun (WGS) entry which is preliminary data.</text>
</comment>
<dbReference type="InterPro" id="IPR011992">
    <property type="entry name" value="EF-hand-dom_pair"/>
</dbReference>
<keyword evidence="3" id="KW-0732">Signal</keyword>
<name>A0ABU4WF12_9BACT</name>
<dbReference type="CDD" id="cd00051">
    <property type="entry name" value="EFh"/>
    <property type="match status" value="1"/>
</dbReference>
<feature type="signal peptide" evidence="3">
    <location>
        <begin position="1"/>
        <end position="20"/>
    </location>
</feature>
<dbReference type="Pfam" id="PF13499">
    <property type="entry name" value="EF-hand_7"/>
    <property type="match status" value="1"/>
</dbReference>
<proteinExistence type="predicted"/>
<evidence type="ECO:0000256" key="2">
    <source>
        <dbReference type="SAM" id="MobiDB-lite"/>
    </source>
</evidence>
<keyword evidence="6" id="KW-1185">Reference proteome</keyword>
<feature type="compositionally biased region" description="Basic and acidic residues" evidence="2">
    <location>
        <begin position="116"/>
        <end position="126"/>
    </location>
</feature>
<reference evidence="5 6" key="1">
    <citation type="submission" date="2022-03" db="EMBL/GenBank/DDBJ databases">
        <title>Novel taxa within the pig intestine.</title>
        <authorList>
            <person name="Wylensek D."/>
            <person name="Bishof K."/>
            <person name="Afrizal A."/>
            <person name="Clavel T."/>
        </authorList>
    </citation>
    <scope>NUCLEOTIDE SEQUENCE [LARGE SCALE GENOMIC DNA]</scope>
    <source>
        <strain evidence="5 6">CLA-KB-P66</strain>
    </source>
</reference>
<gene>
    <name evidence="5" type="ORF">MOX91_00300</name>
</gene>
<feature type="compositionally biased region" description="Pro residues" evidence="2">
    <location>
        <begin position="144"/>
        <end position="158"/>
    </location>
</feature>
<evidence type="ECO:0000313" key="5">
    <source>
        <dbReference type="EMBL" id="MDX8414626.1"/>
    </source>
</evidence>
<evidence type="ECO:0000256" key="3">
    <source>
        <dbReference type="SAM" id="SignalP"/>
    </source>
</evidence>
<protein>
    <submittedName>
        <fullName evidence="5">EF-hand domain-containing protein</fullName>
    </submittedName>
</protein>
<keyword evidence="1" id="KW-0175">Coiled coil</keyword>
<sequence length="205" mass="23286">MKKIISIICALSFAAMPMFAEDGAPKQEQPANADSQKLPESFKNRMLKQFDKDGDGYLNEAELAEAKSSLKERRKRFEEMQKKYAERVLKEFDKDGDGKLSAEELVPLIEKQRRMFADMSSRRGRPDGVPQVRGERPRAKGAMMPPPNADGETPPPPNADEAAPRQGKQLRPDKRQMRPERPRFRHPMPEDLDELALPKAEAKSE</sequence>
<dbReference type="EMBL" id="JALBUT010000001">
    <property type="protein sequence ID" value="MDX8414626.1"/>
    <property type="molecule type" value="Genomic_DNA"/>
</dbReference>
<dbReference type="Gene3D" id="1.10.238.10">
    <property type="entry name" value="EF-hand"/>
    <property type="match status" value="2"/>
</dbReference>
<accession>A0ABU4WF12</accession>
<organism evidence="5 6">
    <name type="scientific">Intestinicryptomonas porci</name>
    <dbReference type="NCBI Taxonomy" id="2926320"/>
    <lineage>
        <taxon>Bacteria</taxon>
        <taxon>Pseudomonadati</taxon>
        <taxon>Verrucomicrobiota</taxon>
        <taxon>Opitutia</taxon>
        <taxon>Opitutales</taxon>
        <taxon>Intestinicryptomonaceae</taxon>
        <taxon>Intestinicryptomonas</taxon>
    </lineage>
</organism>